<dbReference type="GO" id="GO:0042010">
    <property type="term" value="F:interleukin-15 receptor activity"/>
    <property type="evidence" value="ECO:0007669"/>
    <property type="project" value="InterPro"/>
</dbReference>
<dbReference type="PANTHER" id="PTHR15060">
    <property type="entry name" value="INTERLEUKIN-15 RECEPTOR SUBUNIT ALPHA"/>
    <property type="match status" value="1"/>
</dbReference>
<evidence type="ECO:0000313" key="4">
    <source>
        <dbReference type="Proteomes" id="UP000585614"/>
    </source>
</evidence>
<dbReference type="AlphaFoldDB" id="A0A7J7ZC59"/>
<name>A0A7J7ZC59_RHIFE</name>
<accession>A0A7J7ZC59</accession>
<organism evidence="3 4">
    <name type="scientific">Rhinolophus ferrumequinum</name>
    <name type="common">Greater horseshoe bat</name>
    <dbReference type="NCBI Taxonomy" id="59479"/>
    <lineage>
        <taxon>Eukaryota</taxon>
        <taxon>Metazoa</taxon>
        <taxon>Chordata</taxon>
        <taxon>Craniata</taxon>
        <taxon>Vertebrata</taxon>
        <taxon>Euteleostomi</taxon>
        <taxon>Mammalia</taxon>
        <taxon>Eutheria</taxon>
        <taxon>Laurasiatheria</taxon>
        <taxon>Chiroptera</taxon>
        <taxon>Yinpterochiroptera</taxon>
        <taxon>Rhinolophoidea</taxon>
        <taxon>Rhinolophidae</taxon>
        <taxon>Rhinolophinae</taxon>
        <taxon>Rhinolophus</taxon>
    </lineage>
</organism>
<gene>
    <name evidence="3" type="ORF">mRhiFer1_006768</name>
</gene>
<keyword evidence="2" id="KW-0812">Transmembrane</keyword>
<feature type="transmembrane region" description="Helical" evidence="2">
    <location>
        <begin position="87"/>
        <end position="111"/>
    </location>
</feature>
<keyword evidence="3" id="KW-0675">Receptor</keyword>
<comment type="caution">
    <text evidence="3">The sequence shown here is derived from an EMBL/GenBank/DDBJ whole genome shotgun (WGS) entry which is preliminary data.</text>
</comment>
<sequence length="148" mass="16139">MYLYCRKPDVSVLNFYVYFLFISSPEATPRSHPQDDKCHVVVLSLGDPSLTHQTTPSTVATAGVTPEPESPSPPGKGTYSYDYSRTVAVSVSIPVAVLCGVCVVFLVAHYVKSRQTPRTPSVEMENTEDMPMTGGTSGRQDTENYPMA</sequence>
<proteinExistence type="predicted"/>
<evidence type="ECO:0000256" key="1">
    <source>
        <dbReference type="SAM" id="MobiDB-lite"/>
    </source>
</evidence>
<protein>
    <submittedName>
        <fullName evidence="3">Interleukin 15 receptor subunit alpha</fullName>
    </submittedName>
</protein>
<evidence type="ECO:0000313" key="3">
    <source>
        <dbReference type="EMBL" id="KAF6371857.1"/>
    </source>
</evidence>
<feature type="compositionally biased region" description="Polar residues" evidence="1">
    <location>
        <begin position="50"/>
        <end position="60"/>
    </location>
</feature>
<evidence type="ECO:0000256" key="2">
    <source>
        <dbReference type="SAM" id="Phobius"/>
    </source>
</evidence>
<feature type="region of interest" description="Disordered" evidence="1">
    <location>
        <begin position="49"/>
        <end position="77"/>
    </location>
</feature>
<dbReference type="EMBL" id="JACAGC010000004">
    <property type="protein sequence ID" value="KAF6371857.1"/>
    <property type="molecule type" value="Genomic_DNA"/>
</dbReference>
<reference evidence="3 4" key="1">
    <citation type="journal article" date="2020" name="Nature">
        <title>Six reference-quality genomes reveal evolution of bat adaptations.</title>
        <authorList>
            <person name="Jebb D."/>
            <person name="Huang Z."/>
            <person name="Pippel M."/>
            <person name="Hughes G.M."/>
            <person name="Lavrichenko K."/>
            <person name="Devanna P."/>
            <person name="Winkler S."/>
            <person name="Jermiin L.S."/>
            <person name="Skirmuntt E.C."/>
            <person name="Katzourakis A."/>
            <person name="Burkitt-Gray L."/>
            <person name="Ray D.A."/>
            <person name="Sullivan K.A.M."/>
            <person name="Roscito J.G."/>
            <person name="Kirilenko B.M."/>
            <person name="Davalos L.M."/>
            <person name="Corthals A.P."/>
            <person name="Power M.L."/>
            <person name="Jones G."/>
            <person name="Ransome R.D."/>
            <person name="Dechmann D.K.N."/>
            <person name="Locatelli A.G."/>
            <person name="Puechmaille S.J."/>
            <person name="Fedrigo O."/>
            <person name="Jarvis E.D."/>
            <person name="Hiller M."/>
            <person name="Vernes S.C."/>
            <person name="Myers E.W."/>
            <person name="Teeling E.C."/>
        </authorList>
    </citation>
    <scope>NUCLEOTIDE SEQUENCE [LARGE SCALE GENOMIC DNA]</scope>
    <source>
        <strain evidence="3">MRhiFer1</strain>
        <tissue evidence="3">Lung</tissue>
    </source>
</reference>
<keyword evidence="2" id="KW-1133">Transmembrane helix</keyword>
<keyword evidence="2" id="KW-0472">Membrane</keyword>
<feature type="region of interest" description="Disordered" evidence="1">
    <location>
        <begin position="116"/>
        <end position="148"/>
    </location>
</feature>
<dbReference type="InterPro" id="IPR042372">
    <property type="entry name" value="IL15RA"/>
</dbReference>
<dbReference type="PANTHER" id="PTHR15060:SF0">
    <property type="entry name" value="INTERLEUKIN-15 RECEPTOR SUBUNIT ALPHA"/>
    <property type="match status" value="1"/>
</dbReference>
<dbReference type="Proteomes" id="UP000585614">
    <property type="component" value="Unassembled WGS sequence"/>
</dbReference>